<keyword evidence="2" id="KW-0472">Membrane</keyword>
<keyword evidence="2" id="KW-1133">Transmembrane helix</keyword>
<keyword evidence="4" id="KW-1185">Reference proteome</keyword>
<dbReference type="KEGG" id="ipu:108276659"/>
<organism evidence="4 5">
    <name type="scientific">Ictalurus punctatus</name>
    <name type="common">Channel catfish</name>
    <name type="synonym">Silurus punctatus</name>
    <dbReference type="NCBI Taxonomy" id="7998"/>
    <lineage>
        <taxon>Eukaryota</taxon>
        <taxon>Metazoa</taxon>
        <taxon>Chordata</taxon>
        <taxon>Craniata</taxon>
        <taxon>Vertebrata</taxon>
        <taxon>Euteleostomi</taxon>
        <taxon>Actinopterygii</taxon>
        <taxon>Neopterygii</taxon>
        <taxon>Teleostei</taxon>
        <taxon>Ostariophysi</taxon>
        <taxon>Siluriformes</taxon>
        <taxon>Ictaluridae</taxon>
        <taxon>Ictalurus</taxon>
    </lineage>
</organism>
<dbReference type="OrthoDB" id="10062838at2759"/>
<keyword evidence="2" id="KW-0812">Transmembrane</keyword>
<feature type="region of interest" description="Disordered" evidence="1">
    <location>
        <begin position="1"/>
        <end position="46"/>
    </location>
</feature>
<dbReference type="Pfam" id="PF00892">
    <property type="entry name" value="EamA"/>
    <property type="match status" value="1"/>
</dbReference>
<sequence>MNKLSAKVSPCSTLPPATPHTASTSEADVRSEESVSVQESGPSERPCRCPVWAMIRLAAGVVLGVGMATTWVGAAHSAKQTLTHFNAPFFIFWFCSIWNLLMFPLYYIGYLLTEKHRETPTARFRKCLQFLGDGDVTVRVLLRFSAPFSMFWSVSGFLYLRALSRTSVTDCSAVMCCNSAFTFLLTWICLKERFLGVRVVAVILSITGIVMLAYSDGFYSDSITGVALGVGSASCSALYNVLYRKRVGTLDPGPASVLLCCVGICVFVLHSWVCVLLYVTHMEFWPPSQPVPWNTLCTTASLLLVFNVLVYMGGVCTYPALISLGVLLTVPASAAVDVWVLEAPPLSDMRSGALGLISAAFVLLLFPEDWDEKTVQWISSVWTQKTLNT</sequence>
<dbReference type="PANTHER" id="PTHR19346:SF2">
    <property type="entry name" value="SOLUTE CARRIER FAMILY 35 MEMBER F4"/>
    <property type="match status" value="1"/>
</dbReference>
<dbReference type="GeneID" id="108276659"/>
<feature type="transmembrane region" description="Helical" evidence="2">
    <location>
        <begin position="53"/>
        <end position="75"/>
    </location>
</feature>
<reference evidence="4" key="1">
    <citation type="journal article" date="2016" name="Nat. Commun.">
        <title>The channel catfish genome sequence provides insights into the evolution of scale formation in teleosts.</title>
        <authorList>
            <person name="Liu Z."/>
            <person name="Liu S."/>
            <person name="Yao J."/>
            <person name="Bao L."/>
            <person name="Zhang J."/>
            <person name="Li Y."/>
            <person name="Jiang C."/>
            <person name="Sun L."/>
            <person name="Wang R."/>
            <person name="Zhang Y."/>
            <person name="Zhou T."/>
            <person name="Zeng Q."/>
            <person name="Fu Q."/>
            <person name="Gao S."/>
            <person name="Li N."/>
            <person name="Koren S."/>
            <person name="Jiang Y."/>
            <person name="Zimin A."/>
            <person name="Xu P."/>
            <person name="Phillippy A.M."/>
            <person name="Geng X."/>
            <person name="Song L."/>
            <person name="Sun F."/>
            <person name="Li C."/>
            <person name="Wang X."/>
            <person name="Chen A."/>
            <person name="Jin Y."/>
            <person name="Yuan Z."/>
            <person name="Yang Y."/>
            <person name="Tan S."/>
            <person name="Peatman E."/>
            <person name="Lu J."/>
            <person name="Qin Z."/>
            <person name="Dunham R."/>
            <person name="Li Z."/>
            <person name="Sonstegard T."/>
            <person name="Feng J."/>
            <person name="Danzmann R.G."/>
            <person name="Schroeder S."/>
            <person name="Scheffler B."/>
            <person name="Duke M.V."/>
            <person name="Ballard L."/>
            <person name="Kucuktas H."/>
            <person name="Kaltenboeck L."/>
            <person name="Liu H."/>
            <person name="Armbruster J."/>
            <person name="Xie Y."/>
            <person name="Kirby M.L."/>
            <person name="Tian Y."/>
            <person name="Flanagan M.E."/>
            <person name="Mu W."/>
            <person name="Waldbieser G.C."/>
        </authorList>
    </citation>
    <scope>NUCLEOTIDE SEQUENCE [LARGE SCALE GENOMIC DNA]</scope>
    <source>
        <strain evidence="4">SDA103</strain>
    </source>
</reference>
<evidence type="ECO:0000259" key="3">
    <source>
        <dbReference type="Pfam" id="PF00892"/>
    </source>
</evidence>
<dbReference type="PANTHER" id="PTHR19346">
    <property type="entry name" value="SUGAR PHOSPHATE TRANSPORTER DOMAIN-CONTAINING PROTEIN"/>
    <property type="match status" value="1"/>
</dbReference>
<feature type="transmembrane region" description="Helical" evidence="2">
    <location>
        <begin position="226"/>
        <end position="243"/>
    </location>
</feature>
<feature type="transmembrane region" description="Helical" evidence="2">
    <location>
        <begin position="291"/>
        <end position="311"/>
    </location>
</feature>
<dbReference type="RefSeq" id="XP_053543032.1">
    <property type="nucleotide sequence ID" value="XM_053687057.1"/>
</dbReference>
<dbReference type="InterPro" id="IPR026505">
    <property type="entry name" value="Solute_c_fam_35_mem_F3/F4"/>
</dbReference>
<dbReference type="GO" id="GO:0016020">
    <property type="term" value="C:membrane"/>
    <property type="evidence" value="ECO:0007669"/>
    <property type="project" value="InterPro"/>
</dbReference>
<reference evidence="5" key="2">
    <citation type="submission" date="2025-08" db="UniProtKB">
        <authorList>
            <consortium name="RefSeq"/>
        </authorList>
    </citation>
    <scope>IDENTIFICATION</scope>
    <source>
        <tissue evidence="5">Blood</tissue>
    </source>
</reference>
<feature type="transmembrane region" description="Helical" evidence="2">
    <location>
        <begin position="195"/>
        <end position="214"/>
    </location>
</feature>
<evidence type="ECO:0000313" key="4">
    <source>
        <dbReference type="Proteomes" id="UP000221080"/>
    </source>
</evidence>
<feature type="transmembrane region" description="Helical" evidence="2">
    <location>
        <begin position="87"/>
        <end position="108"/>
    </location>
</feature>
<feature type="transmembrane region" description="Helical" evidence="2">
    <location>
        <begin position="172"/>
        <end position="190"/>
    </location>
</feature>
<feature type="transmembrane region" description="Helical" evidence="2">
    <location>
        <begin position="318"/>
        <end position="341"/>
    </location>
</feature>
<feature type="domain" description="EamA" evidence="3">
    <location>
        <begin position="59"/>
        <end position="213"/>
    </location>
</feature>
<protein>
    <submittedName>
        <fullName evidence="5">Solute carrier family 35 member F4</fullName>
    </submittedName>
</protein>
<dbReference type="InterPro" id="IPR000620">
    <property type="entry name" value="EamA_dom"/>
</dbReference>
<gene>
    <name evidence="5" type="primary">LOC108276659</name>
</gene>
<evidence type="ECO:0000313" key="5">
    <source>
        <dbReference type="RefSeq" id="XP_053543032.1"/>
    </source>
</evidence>
<evidence type="ECO:0000256" key="1">
    <source>
        <dbReference type="SAM" id="MobiDB-lite"/>
    </source>
</evidence>
<evidence type="ECO:0000256" key="2">
    <source>
        <dbReference type="SAM" id="Phobius"/>
    </source>
</evidence>
<accession>A0A9F7TR99</accession>
<feature type="transmembrane region" description="Helical" evidence="2">
    <location>
        <begin position="255"/>
        <end position="279"/>
    </location>
</feature>
<proteinExistence type="predicted"/>
<feature type="compositionally biased region" description="Low complexity" evidence="1">
    <location>
        <begin position="34"/>
        <end position="44"/>
    </location>
</feature>
<name>A0A9F7TR99_ICTPU</name>
<feature type="transmembrane region" description="Helical" evidence="2">
    <location>
        <begin position="140"/>
        <end position="160"/>
    </location>
</feature>
<feature type="transmembrane region" description="Helical" evidence="2">
    <location>
        <begin position="347"/>
        <end position="366"/>
    </location>
</feature>
<dbReference type="Proteomes" id="UP000221080">
    <property type="component" value="Chromosome 16"/>
</dbReference>
<dbReference type="AlphaFoldDB" id="A0A9F7TR99"/>